<evidence type="ECO:0000256" key="4">
    <source>
        <dbReference type="ARBA" id="ARBA00022679"/>
    </source>
</evidence>
<feature type="transmembrane region" description="Helical" evidence="8">
    <location>
        <begin position="15"/>
        <end position="37"/>
    </location>
</feature>
<keyword evidence="8" id="KW-0812">Transmembrane</keyword>
<dbReference type="InterPro" id="IPR004358">
    <property type="entry name" value="Sig_transdc_His_kin-like_C"/>
</dbReference>
<dbReference type="CDD" id="cd00075">
    <property type="entry name" value="HATPase"/>
    <property type="match status" value="1"/>
</dbReference>
<dbReference type="Pfam" id="PF00512">
    <property type="entry name" value="HisKA"/>
    <property type="match status" value="1"/>
</dbReference>
<dbReference type="EC" id="2.7.13.3" evidence="2"/>
<feature type="domain" description="Histidine kinase" evidence="9">
    <location>
        <begin position="226"/>
        <end position="445"/>
    </location>
</feature>
<gene>
    <name evidence="10" type="ORF">NIES267_55620</name>
</gene>
<dbReference type="InterPro" id="IPR049835">
    <property type="entry name" value="RppB"/>
</dbReference>
<keyword evidence="8" id="KW-0472">Membrane</keyword>
<keyword evidence="6" id="KW-0902">Two-component regulatory system</keyword>
<dbReference type="GO" id="GO:0005886">
    <property type="term" value="C:plasma membrane"/>
    <property type="evidence" value="ECO:0007669"/>
    <property type="project" value="TreeGrafter"/>
</dbReference>
<name>A0A1Z4LXS0_9CYAN</name>
<evidence type="ECO:0000256" key="5">
    <source>
        <dbReference type="ARBA" id="ARBA00022777"/>
    </source>
</evidence>
<dbReference type="SMART" id="SM00388">
    <property type="entry name" value="HisKA"/>
    <property type="match status" value="1"/>
</dbReference>
<dbReference type="Gene3D" id="1.10.287.130">
    <property type="match status" value="1"/>
</dbReference>
<dbReference type="GO" id="GO:0004721">
    <property type="term" value="F:phosphoprotein phosphatase activity"/>
    <property type="evidence" value="ECO:0007669"/>
    <property type="project" value="TreeGrafter"/>
</dbReference>
<dbReference type="PRINTS" id="PR00344">
    <property type="entry name" value="BCTRLSENSOR"/>
</dbReference>
<feature type="transmembrane region" description="Helical" evidence="8">
    <location>
        <begin position="185"/>
        <end position="205"/>
    </location>
</feature>
<dbReference type="AlphaFoldDB" id="A0A1Z4LXS0"/>
<dbReference type="NCBIfam" id="NF041735">
    <property type="entry name" value="hist_kin_RppB"/>
    <property type="match status" value="1"/>
</dbReference>
<dbReference type="SMART" id="SM00387">
    <property type="entry name" value="HATPase_c"/>
    <property type="match status" value="1"/>
</dbReference>
<comment type="function">
    <text evidence="7">Photoreceptor which exists in two forms that are reversibly interconvertible by light: the R form that absorbs maximally in the red region of the spectrum and the FR form that absorbs maximally in the far-red region.</text>
</comment>
<keyword evidence="4" id="KW-0808">Transferase</keyword>
<dbReference type="SUPFAM" id="SSF55874">
    <property type="entry name" value="ATPase domain of HSP90 chaperone/DNA topoisomerase II/histidine kinase"/>
    <property type="match status" value="1"/>
</dbReference>
<dbReference type="SUPFAM" id="SSF47384">
    <property type="entry name" value="Homodimeric domain of signal transducing histidine kinase"/>
    <property type="match status" value="1"/>
</dbReference>
<dbReference type="InterPro" id="IPR036890">
    <property type="entry name" value="HATPase_C_sf"/>
</dbReference>
<comment type="catalytic activity">
    <reaction evidence="1">
        <text>ATP + protein L-histidine = ADP + protein N-phospho-L-histidine.</text>
        <dbReference type="EC" id="2.7.13.3"/>
    </reaction>
</comment>
<evidence type="ECO:0000256" key="2">
    <source>
        <dbReference type="ARBA" id="ARBA00012438"/>
    </source>
</evidence>
<evidence type="ECO:0000256" key="6">
    <source>
        <dbReference type="ARBA" id="ARBA00023012"/>
    </source>
</evidence>
<evidence type="ECO:0000313" key="11">
    <source>
        <dbReference type="Proteomes" id="UP000218418"/>
    </source>
</evidence>
<evidence type="ECO:0000256" key="7">
    <source>
        <dbReference type="ARBA" id="ARBA00055745"/>
    </source>
</evidence>
<sequence>MNQNKLFQRTRVRLALWYAIVMGLILTVCSFGFYTAVHHAHSEALDRELEFVATTLHNNLELKLKQPGKVEPIVKEVLPNICVVETGCISEKSTSQRQILNAINQGYYVRLFGNYGSLIATAGSLPQTQILNLNKKVWQTIQDDTGDFYHQKSLELHTKDNRDWGYLQVGRNIADVNSYMDAVRLTLFVGLPIAMTMIAFASWWLSGLAMRPIYQSYRQIQQFTADAAHELRTPLAATQATIDSVLLVPDLDIKEAWNILETIKRQNQRLTSLVVDLLMLSRFDRQTISVQRELCSLNDIVEDLIEEFAAMAISSKVILKSEIHVNKEINIVGNSEQLYRLFSNLIVNAIVYTLPGGEVTVILDRYETVAQIRVKDTGIGIPTWELSNIFDRFYRVNSDRSRHTGGSGLGLAIAKAIVVSHHGSLEVESEVKKGSTFVVTLPYNQSSRSKLIKKR</sequence>
<dbReference type="Gene3D" id="3.30.565.10">
    <property type="entry name" value="Histidine kinase-like ATPase, C-terminal domain"/>
    <property type="match status" value="1"/>
</dbReference>
<dbReference type="EMBL" id="AP018227">
    <property type="protein sequence ID" value="BAY86056.1"/>
    <property type="molecule type" value="Genomic_DNA"/>
</dbReference>
<dbReference type="InterPro" id="IPR050351">
    <property type="entry name" value="BphY/WalK/GraS-like"/>
</dbReference>
<dbReference type="GO" id="GO:0000155">
    <property type="term" value="F:phosphorelay sensor kinase activity"/>
    <property type="evidence" value="ECO:0007669"/>
    <property type="project" value="InterPro"/>
</dbReference>
<protein>
    <recommendedName>
        <fullName evidence="2">histidine kinase</fullName>
        <ecNumber evidence="2">2.7.13.3</ecNumber>
    </recommendedName>
</protein>
<dbReference type="InterPro" id="IPR003661">
    <property type="entry name" value="HisK_dim/P_dom"/>
</dbReference>
<keyword evidence="5 10" id="KW-0418">Kinase</keyword>
<organism evidence="10 11">
    <name type="scientific">Calothrix parasitica NIES-267</name>
    <dbReference type="NCBI Taxonomy" id="1973488"/>
    <lineage>
        <taxon>Bacteria</taxon>
        <taxon>Bacillati</taxon>
        <taxon>Cyanobacteriota</taxon>
        <taxon>Cyanophyceae</taxon>
        <taxon>Nostocales</taxon>
        <taxon>Calotrichaceae</taxon>
        <taxon>Calothrix</taxon>
    </lineage>
</organism>
<keyword evidence="11" id="KW-1185">Reference proteome</keyword>
<accession>A0A1Z4LXS0</accession>
<dbReference type="Pfam" id="PF02518">
    <property type="entry name" value="HATPase_c"/>
    <property type="match status" value="1"/>
</dbReference>
<proteinExistence type="predicted"/>
<evidence type="ECO:0000256" key="1">
    <source>
        <dbReference type="ARBA" id="ARBA00000085"/>
    </source>
</evidence>
<dbReference type="InterPro" id="IPR003594">
    <property type="entry name" value="HATPase_dom"/>
</dbReference>
<dbReference type="GO" id="GO:0016036">
    <property type="term" value="P:cellular response to phosphate starvation"/>
    <property type="evidence" value="ECO:0007669"/>
    <property type="project" value="TreeGrafter"/>
</dbReference>
<dbReference type="PANTHER" id="PTHR45453:SF1">
    <property type="entry name" value="PHOSPHATE REGULON SENSOR PROTEIN PHOR"/>
    <property type="match status" value="1"/>
</dbReference>
<reference evidence="10 11" key="1">
    <citation type="submission" date="2017-06" db="EMBL/GenBank/DDBJ databases">
        <title>Genome sequencing of cyanobaciteial culture collection at National Institute for Environmental Studies (NIES).</title>
        <authorList>
            <person name="Hirose Y."/>
            <person name="Shimura Y."/>
            <person name="Fujisawa T."/>
            <person name="Nakamura Y."/>
            <person name="Kawachi M."/>
        </authorList>
    </citation>
    <scope>NUCLEOTIDE SEQUENCE [LARGE SCALE GENOMIC DNA]</scope>
    <source>
        <strain evidence="10 11">NIES-267</strain>
    </source>
</reference>
<dbReference type="PANTHER" id="PTHR45453">
    <property type="entry name" value="PHOSPHATE REGULON SENSOR PROTEIN PHOR"/>
    <property type="match status" value="1"/>
</dbReference>
<dbReference type="CDD" id="cd00082">
    <property type="entry name" value="HisKA"/>
    <property type="match status" value="1"/>
</dbReference>
<evidence type="ECO:0000256" key="8">
    <source>
        <dbReference type="SAM" id="Phobius"/>
    </source>
</evidence>
<keyword evidence="3" id="KW-0597">Phosphoprotein</keyword>
<keyword evidence="8" id="KW-1133">Transmembrane helix</keyword>
<dbReference type="InterPro" id="IPR005467">
    <property type="entry name" value="His_kinase_dom"/>
</dbReference>
<evidence type="ECO:0000259" key="9">
    <source>
        <dbReference type="PROSITE" id="PS50109"/>
    </source>
</evidence>
<dbReference type="Proteomes" id="UP000218418">
    <property type="component" value="Chromosome"/>
</dbReference>
<dbReference type="InterPro" id="IPR036097">
    <property type="entry name" value="HisK_dim/P_sf"/>
</dbReference>
<evidence type="ECO:0000256" key="3">
    <source>
        <dbReference type="ARBA" id="ARBA00022553"/>
    </source>
</evidence>
<evidence type="ECO:0000313" key="10">
    <source>
        <dbReference type="EMBL" id="BAY86056.1"/>
    </source>
</evidence>
<dbReference type="PROSITE" id="PS50109">
    <property type="entry name" value="HIS_KIN"/>
    <property type="match status" value="1"/>
</dbReference>
<dbReference type="OrthoDB" id="417111at2"/>
<dbReference type="FunFam" id="3.30.565.10:FF:000006">
    <property type="entry name" value="Sensor histidine kinase WalK"/>
    <property type="match status" value="1"/>
</dbReference>